<feature type="coiled-coil region" evidence="3">
    <location>
        <begin position="56"/>
        <end position="135"/>
    </location>
</feature>
<evidence type="ECO:0000256" key="2">
    <source>
        <dbReference type="ARBA" id="ARBA00022840"/>
    </source>
</evidence>
<evidence type="ECO:0000256" key="1">
    <source>
        <dbReference type="ARBA" id="ARBA00022741"/>
    </source>
</evidence>
<dbReference type="GO" id="GO:0007005">
    <property type="term" value="P:mitochondrion organization"/>
    <property type="evidence" value="ECO:0007669"/>
    <property type="project" value="TreeGrafter"/>
</dbReference>
<dbReference type="PANTHER" id="PTHR23075">
    <property type="entry name" value="PUTATIVE ATP-ASE"/>
    <property type="match status" value="1"/>
</dbReference>
<dbReference type="Gene3D" id="3.40.50.300">
    <property type="entry name" value="P-loop containing nucleotide triphosphate hydrolases"/>
    <property type="match status" value="1"/>
</dbReference>
<evidence type="ECO:0000313" key="5">
    <source>
        <dbReference type="EMBL" id="CAD9477991.1"/>
    </source>
</evidence>
<dbReference type="FunFam" id="3.40.50.300:FF:001717">
    <property type="entry name" value="ATPase family AAA domain-containing protein"/>
    <property type="match status" value="1"/>
</dbReference>
<feature type="domain" description="AAA+ ATPase" evidence="4">
    <location>
        <begin position="256"/>
        <end position="389"/>
    </location>
</feature>
<dbReference type="SMART" id="SM00382">
    <property type="entry name" value="AAA"/>
    <property type="match status" value="1"/>
</dbReference>
<dbReference type="InterPro" id="IPR003959">
    <property type="entry name" value="ATPase_AAA_core"/>
</dbReference>
<keyword evidence="2" id="KW-0067">ATP-binding</keyword>
<organism evidence="5">
    <name type="scientific">Octactis speculum</name>
    <dbReference type="NCBI Taxonomy" id="3111310"/>
    <lineage>
        <taxon>Eukaryota</taxon>
        <taxon>Sar</taxon>
        <taxon>Stramenopiles</taxon>
        <taxon>Ochrophyta</taxon>
        <taxon>Dictyochophyceae</taxon>
        <taxon>Dictyochales</taxon>
        <taxon>Dictyochaceae</taxon>
        <taxon>Octactis</taxon>
    </lineage>
</organism>
<dbReference type="InterPro" id="IPR021911">
    <property type="entry name" value="ATAD3_N"/>
</dbReference>
<protein>
    <recommendedName>
        <fullName evidence="4">AAA+ ATPase domain-containing protein</fullName>
    </recommendedName>
</protein>
<dbReference type="GO" id="GO:0016887">
    <property type="term" value="F:ATP hydrolysis activity"/>
    <property type="evidence" value="ECO:0007669"/>
    <property type="project" value="InterPro"/>
</dbReference>
<evidence type="ECO:0000259" key="4">
    <source>
        <dbReference type="SMART" id="SM00382"/>
    </source>
</evidence>
<dbReference type="PANTHER" id="PTHR23075:SF12">
    <property type="entry name" value="AAA+ ATPASE DOMAIN-CONTAINING PROTEIN"/>
    <property type="match status" value="1"/>
</dbReference>
<dbReference type="InterPro" id="IPR003593">
    <property type="entry name" value="AAA+_ATPase"/>
</dbReference>
<dbReference type="GO" id="GO:0005739">
    <property type="term" value="C:mitochondrion"/>
    <property type="evidence" value="ECO:0007669"/>
    <property type="project" value="TreeGrafter"/>
</dbReference>
<gene>
    <name evidence="5" type="ORF">DSPE1174_LOCUS29162</name>
</gene>
<dbReference type="Pfam" id="PF00004">
    <property type="entry name" value="AAA"/>
    <property type="match status" value="1"/>
</dbReference>
<dbReference type="AlphaFoldDB" id="A0A7S2MDS1"/>
<reference evidence="5" key="1">
    <citation type="submission" date="2021-01" db="EMBL/GenBank/DDBJ databases">
        <authorList>
            <person name="Corre E."/>
            <person name="Pelletier E."/>
            <person name="Niang G."/>
            <person name="Scheremetjew M."/>
            <person name="Finn R."/>
            <person name="Kale V."/>
            <person name="Holt S."/>
            <person name="Cochrane G."/>
            <person name="Meng A."/>
            <person name="Brown T."/>
            <person name="Cohen L."/>
        </authorList>
    </citation>
    <scope>NUCLEOTIDE SEQUENCE</scope>
    <source>
        <strain evidence="5">CCMP1381</strain>
    </source>
</reference>
<dbReference type="GO" id="GO:0005524">
    <property type="term" value="F:ATP binding"/>
    <property type="evidence" value="ECO:0007669"/>
    <property type="project" value="UniProtKB-KW"/>
</dbReference>
<evidence type="ECO:0000256" key="3">
    <source>
        <dbReference type="SAM" id="Coils"/>
    </source>
</evidence>
<proteinExistence type="predicted"/>
<dbReference type="EMBL" id="HBGS01056049">
    <property type="protein sequence ID" value="CAD9477991.1"/>
    <property type="molecule type" value="Transcribed_RNA"/>
</dbReference>
<dbReference type="SUPFAM" id="SSF52540">
    <property type="entry name" value="P-loop containing nucleoside triphosphate hydrolases"/>
    <property type="match status" value="1"/>
</dbReference>
<keyword evidence="3" id="KW-0175">Coiled coil</keyword>
<sequence>MEYKTQMTQYEAHKEHTKLEKVGLEADEARKTLQSQTEHAKHKAQYQDELERKRYVDKLQAQQQLHERELKRQEELMQRQEEMRRKNIAYEAELRQQTEMKRVEEETKGRIKQERKNHDLRLEQARIEAEEQRQTVLEGIKLAGETFGAGVRGFLSDKDRMLAAVGTVSAIAAGVYTAKVGTSVAGRYIEARLGKPSLIRETSRISLTQSIRRPWTLLQSGKKGDALAGVVLEKDLSERLSRVATSTANTKRNKAPFRHLLLYGPPGTGKTLFAKGLAKHSGLEYAILTGGDVAPLGRDAVTEIHKVFDWAQTSRRGVLLFIDESDAFLRKRGTQQMSEDLRNALNAFLYRTGEPTDKFMIVFASNQPEQFDWAINDRIDDLVEFKLPEYDERLQILNMYMDKYLRNSHLQKTGSLFGRAAKRIVLDNTVDEALIAEVAHRIEGFSGREIAKLAIAWQASAYGSTEPDFTRELLELVLANHMEQKQQKQLWHGIGAPQLQYKK</sequence>
<dbReference type="GO" id="GO:0008270">
    <property type="term" value="F:zinc ion binding"/>
    <property type="evidence" value="ECO:0007669"/>
    <property type="project" value="TreeGrafter"/>
</dbReference>
<name>A0A7S2MDS1_9STRA</name>
<accession>A0A7S2MDS1</accession>
<keyword evidence="1" id="KW-0547">Nucleotide-binding</keyword>
<dbReference type="InterPro" id="IPR027417">
    <property type="entry name" value="P-loop_NTPase"/>
</dbReference>
<dbReference type="Pfam" id="PF12037">
    <property type="entry name" value="ATAD3_N"/>
    <property type="match status" value="1"/>
</dbReference>